<dbReference type="RefSeq" id="WP_279279246.1">
    <property type="nucleotide sequence ID" value="NZ_LSRS01000003.1"/>
</dbReference>
<proteinExistence type="predicted"/>
<dbReference type="AlphaFoldDB" id="A0A9D3AW84"/>
<comment type="caution">
    <text evidence="1">The sequence shown here is derived from an EMBL/GenBank/DDBJ whole genome shotgun (WGS) entry which is preliminary data.</text>
</comment>
<protein>
    <submittedName>
        <fullName evidence="1">Uncharacterized protein</fullName>
    </submittedName>
</protein>
<evidence type="ECO:0000313" key="1">
    <source>
        <dbReference type="EMBL" id="KAF1085105.1"/>
    </source>
</evidence>
<accession>A0A9D3AW84</accession>
<evidence type="ECO:0000313" key="2">
    <source>
        <dbReference type="Proteomes" id="UP000798488"/>
    </source>
</evidence>
<dbReference type="EMBL" id="LSRS01000003">
    <property type="protein sequence ID" value="KAF1085105.1"/>
    <property type="molecule type" value="Genomic_DNA"/>
</dbReference>
<gene>
    <name evidence="1" type="ORF">SPSYN_01241</name>
</gene>
<sequence>MSEITLAGARQSQHLLDNAADIAVADTANNKSDHEGRIFFA</sequence>
<organism evidence="1 2">
    <name type="scientific">Sporotomaculum syntrophicum</name>
    <dbReference type="NCBI Taxonomy" id="182264"/>
    <lineage>
        <taxon>Bacteria</taxon>
        <taxon>Bacillati</taxon>
        <taxon>Bacillota</taxon>
        <taxon>Clostridia</taxon>
        <taxon>Eubacteriales</taxon>
        <taxon>Desulfallaceae</taxon>
        <taxon>Sporotomaculum</taxon>
    </lineage>
</organism>
<name>A0A9D3AW84_9FIRM</name>
<dbReference type="Proteomes" id="UP000798488">
    <property type="component" value="Unassembled WGS sequence"/>
</dbReference>
<reference evidence="1" key="1">
    <citation type="submission" date="2016-02" db="EMBL/GenBank/DDBJ databases">
        <title>Draft Genome Sequence of Sporotomaculum syntrophicum Strain FB, a Syntrophic Benzoate Degrader.</title>
        <authorList>
            <person name="Nobu M.K."/>
            <person name="Narihiro T."/>
            <person name="Qiu Y.-L."/>
            <person name="Ohashi A."/>
            <person name="Liu W.-T."/>
            <person name="Yuji S."/>
        </authorList>
    </citation>
    <scope>NUCLEOTIDE SEQUENCE</scope>
    <source>
        <strain evidence="1">FB</strain>
    </source>
</reference>
<keyword evidence="2" id="KW-1185">Reference proteome</keyword>